<reference evidence="1" key="2">
    <citation type="submission" date="2020-10" db="EMBL/GenBank/DDBJ databases">
        <authorList>
            <person name="Peck L.D."/>
            <person name="Nowell R.W."/>
            <person name="Flood J."/>
            <person name="Ryan M.J."/>
            <person name="Barraclough T.G."/>
        </authorList>
    </citation>
    <scope>NUCLEOTIDE SEQUENCE</scope>
    <source>
        <strain evidence="1">IMI 127659i</strain>
    </source>
</reference>
<proteinExistence type="predicted"/>
<sequence length="402" mass="45662">MQVVQYVPFMDSDFKIIIQSSKAKSVIPKVLLKPCPSFIEDIAEASDGEDEGQTVDVPDGLCSDSVVARSMTEPEVESELSPEIEDNETGTVRGWNRRFFGKEEPQEAEKKGFQIEIHVKQDIVWFICCGRFLHPAVGSVLEASDYGWDAVALAIVVNAIHGQYQYVPYKIDIDLFTKIAFIADRMKCGEALHMAAKVWYSNIHDRDAVDKLDSTCLMWLYVAWVFFLEKVSKSTGRLLAMGYQGPQSLELNGLPLQGIVEKFDKMRQSKIQKILQKLNRLRNSLLVEEGCPHAKDVQCSMMTLGYLRRLECWFGELDPPLVSPFTGYSIQDVCSMIETFSQQGINDEAHGHDHGQEEHPCTIRGRMYKNIQSIKKDVDALCGTHYDELWEYPGRIWDVDSE</sequence>
<name>A0A9P7L3A8_9HYPO</name>
<accession>A0A9P7L3A8</accession>
<dbReference type="Proteomes" id="UP000750502">
    <property type="component" value="Unassembled WGS sequence"/>
</dbReference>
<reference evidence="1" key="1">
    <citation type="journal article" date="2020" name="bioRxiv">
        <title>Historical genomics reveals the evolutionary mechanisms behind multiple outbreaks of the host-specific coffee wilt pathogen Fusarium xylarioides.</title>
        <authorList>
            <person name="Peck D."/>
            <person name="Nowell R.W."/>
            <person name="Flood J."/>
            <person name="Ryan M.J."/>
            <person name="Barraclough T.G."/>
        </authorList>
    </citation>
    <scope>NUCLEOTIDE SEQUENCE</scope>
    <source>
        <strain evidence="1">IMI 127659i</strain>
    </source>
</reference>
<protein>
    <submittedName>
        <fullName evidence="1">Uncharacterized protein</fullName>
    </submittedName>
</protein>
<keyword evidence="2" id="KW-1185">Reference proteome</keyword>
<gene>
    <name evidence="1" type="ORF">H9Q72_004422</name>
</gene>
<evidence type="ECO:0000313" key="1">
    <source>
        <dbReference type="EMBL" id="KAG5767858.1"/>
    </source>
</evidence>
<evidence type="ECO:0000313" key="2">
    <source>
        <dbReference type="Proteomes" id="UP000750502"/>
    </source>
</evidence>
<dbReference type="EMBL" id="JADFTT010000116">
    <property type="protein sequence ID" value="KAG5767858.1"/>
    <property type="molecule type" value="Genomic_DNA"/>
</dbReference>
<organism evidence="1 2">
    <name type="scientific">Fusarium xylarioides</name>
    <dbReference type="NCBI Taxonomy" id="221167"/>
    <lineage>
        <taxon>Eukaryota</taxon>
        <taxon>Fungi</taxon>
        <taxon>Dikarya</taxon>
        <taxon>Ascomycota</taxon>
        <taxon>Pezizomycotina</taxon>
        <taxon>Sordariomycetes</taxon>
        <taxon>Hypocreomycetidae</taxon>
        <taxon>Hypocreales</taxon>
        <taxon>Nectriaceae</taxon>
        <taxon>Fusarium</taxon>
        <taxon>Fusarium fujikuroi species complex</taxon>
    </lineage>
</organism>
<dbReference type="OrthoDB" id="5031255at2759"/>
<dbReference type="AlphaFoldDB" id="A0A9P7L3A8"/>
<comment type="caution">
    <text evidence="1">The sequence shown here is derived from an EMBL/GenBank/DDBJ whole genome shotgun (WGS) entry which is preliminary data.</text>
</comment>